<dbReference type="InterPro" id="IPR052212">
    <property type="entry name" value="PH-like_domain"/>
</dbReference>
<dbReference type="AlphaFoldDB" id="A0A6P7GRG9"/>
<dbReference type="RefSeq" id="XP_028152456.1">
    <property type="nucleotide sequence ID" value="XM_028296655.1"/>
</dbReference>
<evidence type="ECO:0000313" key="2">
    <source>
        <dbReference type="RefSeq" id="XP_028152456.1"/>
    </source>
</evidence>
<name>A0A6P7GRG9_DIAVI</name>
<organism evidence="2">
    <name type="scientific">Diabrotica virgifera virgifera</name>
    <name type="common">western corn rootworm</name>
    <dbReference type="NCBI Taxonomy" id="50390"/>
    <lineage>
        <taxon>Eukaryota</taxon>
        <taxon>Metazoa</taxon>
        <taxon>Ecdysozoa</taxon>
        <taxon>Arthropoda</taxon>
        <taxon>Hexapoda</taxon>
        <taxon>Insecta</taxon>
        <taxon>Pterygota</taxon>
        <taxon>Neoptera</taxon>
        <taxon>Endopterygota</taxon>
        <taxon>Coleoptera</taxon>
        <taxon>Polyphaga</taxon>
        <taxon>Cucujiformia</taxon>
        <taxon>Chrysomeloidea</taxon>
        <taxon>Chrysomelidae</taxon>
        <taxon>Galerucinae</taxon>
        <taxon>Diabroticina</taxon>
        <taxon>Diabroticites</taxon>
        <taxon>Diabrotica</taxon>
    </lineage>
</organism>
<proteinExistence type="predicted"/>
<dbReference type="PANTHER" id="PTHR12156:SF5">
    <property type="entry name" value="FI18040P1"/>
    <property type="match status" value="1"/>
</dbReference>
<gene>
    <name evidence="2" type="primary">LOC114345847</name>
</gene>
<feature type="domain" description="FHA" evidence="1">
    <location>
        <begin position="65"/>
        <end position="126"/>
    </location>
</feature>
<dbReference type="InterPro" id="IPR008984">
    <property type="entry name" value="SMAD_FHA_dom_sf"/>
</dbReference>
<dbReference type="Gene3D" id="2.60.200.20">
    <property type="match status" value="1"/>
</dbReference>
<dbReference type="PANTHER" id="PTHR12156">
    <property type="entry name" value="PLECKSTRIN HOMOLOGY-LIKE DOMAIN, FAMILY B, MEMBER 3"/>
    <property type="match status" value="1"/>
</dbReference>
<dbReference type="SUPFAM" id="SSF49879">
    <property type="entry name" value="SMAD/FHA domain"/>
    <property type="match status" value="1"/>
</dbReference>
<evidence type="ECO:0000259" key="1">
    <source>
        <dbReference type="Pfam" id="PF00498"/>
    </source>
</evidence>
<dbReference type="InParanoid" id="A0A6P7GRG9"/>
<protein>
    <submittedName>
        <fullName evidence="2">Pleckstrin homology-like domain family B member 1</fullName>
    </submittedName>
</protein>
<accession>A0A6P7GRG9</accession>
<dbReference type="Pfam" id="PF00498">
    <property type="entry name" value="FHA"/>
    <property type="match status" value="1"/>
</dbReference>
<feature type="non-terminal residue" evidence="2">
    <location>
        <position position="135"/>
    </location>
</feature>
<sequence>MSGVTSASIGSTPTLGTVNPGAVELMDAAGGRALKFQTDTPHLVNIGGDRLSTSVTLHPIPQGRVTVGSGPNVDIPVQGTGVLPLHCHIENSEGIVTIYPLSENLSIDGLKVTSPTRLSQGKYIILIAVHGCPVR</sequence>
<dbReference type="InterPro" id="IPR000253">
    <property type="entry name" value="FHA_dom"/>
</dbReference>
<reference evidence="2" key="1">
    <citation type="submission" date="2025-08" db="UniProtKB">
        <authorList>
            <consortium name="RefSeq"/>
        </authorList>
    </citation>
    <scope>IDENTIFICATION</scope>
    <source>
        <tissue evidence="2">Whole insect</tissue>
    </source>
</reference>